<organism evidence="8 9">
    <name type="scientific">candidate division WOR_3 bacterium SM23_42</name>
    <dbReference type="NCBI Taxonomy" id="1703779"/>
    <lineage>
        <taxon>Bacteria</taxon>
        <taxon>Bacteria division WOR-3</taxon>
    </lineage>
</organism>
<dbReference type="Pfam" id="PF03773">
    <property type="entry name" value="ArsP_1"/>
    <property type="match status" value="1"/>
</dbReference>
<evidence type="ECO:0000256" key="2">
    <source>
        <dbReference type="ARBA" id="ARBA00006386"/>
    </source>
</evidence>
<feature type="transmembrane region" description="Helical" evidence="7">
    <location>
        <begin position="15"/>
        <end position="34"/>
    </location>
</feature>
<evidence type="ECO:0000313" key="9">
    <source>
        <dbReference type="Proteomes" id="UP000051373"/>
    </source>
</evidence>
<evidence type="ECO:0000256" key="1">
    <source>
        <dbReference type="ARBA" id="ARBA00004651"/>
    </source>
</evidence>
<feature type="transmembrane region" description="Helical" evidence="7">
    <location>
        <begin position="46"/>
        <end position="66"/>
    </location>
</feature>
<evidence type="ECO:0000256" key="3">
    <source>
        <dbReference type="ARBA" id="ARBA00022475"/>
    </source>
</evidence>
<dbReference type="EMBL" id="LJUJ01000008">
    <property type="protein sequence ID" value="KPK63907.1"/>
    <property type="molecule type" value="Genomic_DNA"/>
</dbReference>
<sequence>MTRAVVKSARAMSRLLPIIIGAILLVSLINSLIPKSFYLQFFRRNMLFDSLIGSVIGSISAGSPLTSYVLGGEFLKNGVSISAVTAFLVAWVTVGMVQLPVELMTLGRRFAIVRNLTAFIFAIVVGIMTMLILHIV</sequence>
<keyword evidence="5 7" id="KW-1133">Transmembrane helix</keyword>
<protein>
    <recommendedName>
        <fullName evidence="10">Permease</fullName>
    </recommendedName>
</protein>
<dbReference type="GO" id="GO:0005886">
    <property type="term" value="C:plasma membrane"/>
    <property type="evidence" value="ECO:0007669"/>
    <property type="project" value="UniProtKB-SubCell"/>
</dbReference>
<proteinExistence type="inferred from homology"/>
<feature type="transmembrane region" description="Helical" evidence="7">
    <location>
        <begin position="78"/>
        <end position="99"/>
    </location>
</feature>
<comment type="subcellular location">
    <subcellularLocation>
        <location evidence="1">Cell membrane</location>
        <topology evidence="1">Multi-pass membrane protein</topology>
    </subcellularLocation>
</comment>
<accession>A0A0S8FT53</accession>
<dbReference type="Proteomes" id="UP000051373">
    <property type="component" value="Unassembled WGS sequence"/>
</dbReference>
<reference evidence="8 9" key="1">
    <citation type="journal article" date="2015" name="Microbiome">
        <title>Genomic resolution of linkages in carbon, nitrogen, and sulfur cycling among widespread estuary sediment bacteria.</title>
        <authorList>
            <person name="Baker B.J."/>
            <person name="Lazar C.S."/>
            <person name="Teske A.P."/>
            <person name="Dick G.J."/>
        </authorList>
    </citation>
    <scope>NUCLEOTIDE SEQUENCE [LARGE SCALE GENOMIC DNA]</scope>
    <source>
        <strain evidence="8">SM23_42</strain>
    </source>
</reference>
<comment type="caution">
    <text evidence="8">The sequence shown here is derived from an EMBL/GenBank/DDBJ whole genome shotgun (WGS) entry which is preliminary data.</text>
</comment>
<dbReference type="STRING" id="1703779.AMJ83_05075"/>
<gene>
    <name evidence="8" type="ORF">AMJ83_05075</name>
</gene>
<evidence type="ECO:0000256" key="7">
    <source>
        <dbReference type="SAM" id="Phobius"/>
    </source>
</evidence>
<feature type="transmembrane region" description="Helical" evidence="7">
    <location>
        <begin position="111"/>
        <end position="135"/>
    </location>
</feature>
<keyword evidence="4 7" id="KW-0812">Transmembrane</keyword>
<evidence type="ECO:0008006" key="10">
    <source>
        <dbReference type="Google" id="ProtNLM"/>
    </source>
</evidence>
<evidence type="ECO:0000256" key="4">
    <source>
        <dbReference type="ARBA" id="ARBA00022692"/>
    </source>
</evidence>
<evidence type="ECO:0000313" key="8">
    <source>
        <dbReference type="EMBL" id="KPK63907.1"/>
    </source>
</evidence>
<name>A0A0S8FT53_UNCW3</name>
<evidence type="ECO:0000256" key="5">
    <source>
        <dbReference type="ARBA" id="ARBA00022989"/>
    </source>
</evidence>
<evidence type="ECO:0000256" key="6">
    <source>
        <dbReference type="ARBA" id="ARBA00023136"/>
    </source>
</evidence>
<dbReference type="AlphaFoldDB" id="A0A0S8FT53"/>
<keyword evidence="3" id="KW-1003">Cell membrane</keyword>
<keyword evidence="6 7" id="KW-0472">Membrane</keyword>
<comment type="similarity">
    <text evidence="2">Belongs to the UPF0718 family.</text>
</comment>
<dbReference type="InterPro" id="IPR005524">
    <property type="entry name" value="DUF318"/>
</dbReference>